<name>A0A4D4K2I3_9ACTN</name>
<dbReference type="InterPro" id="IPR042099">
    <property type="entry name" value="ANL_N_sf"/>
</dbReference>
<feature type="domain" description="AMP-binding enzyme C-terminal" evidence="5">
    <location>
        <begin position="455"/>
        <end position="529"/>
    </location>
</feature>
<dbReference type="Gene3D" id="3.40.50.12780">
    <property type="entry name" value="N-terminal domain of ligase-like"/>
    <property type="match status" value="1"/>
</dbReference>
<dbReference type="PANTHER" id="PTHR43201">
    <property type="entry name" value="ACYL-COA SYNTHETASE"/>
    <property type="match status" value="1"/>
</dbReference>
<dbReference type="Pfam" id="PF00501">
    <property type="entry name" value="AMP-binding"/>
    <property type="match status" value="1"/>
</dbReference>
<comment type="caution">
    <text evidence="6">The sequence shown here is derived from an EMBL/GenBank/DDBJ whole genome shotgun (WGS) entry which is preliminary data.</text>
</comment>
<dbReference type="Gene3D" id="3.30.300.30">
    <property type="match status" value="1"/>
</dbReference>
<dbReference type="AlphaFoldDB" id="A0A4D4K2I3"/>
<proteinExistence type="inferred from homology"/>
<evidence type="ECO:0000256" key="2">
    <source>
        <dbReference type="ARBA" id="ARBA00022598"/>
    </source>
</evidence>
<protein>
    <submittedName>
        <fullName evidence="6">Uncharacterized protein</fullName>
    </submittedName>
</protein>
<feature type="compositionally biased region" description="Basic residues" evidence="3">
    <location>
        <begin position="633"/>
        <end position="652"/>
    </location>
</feature>
<feature type="compositionally biased region" description="Pro residues" evidence="3">
    <location>
        <begin position="553"/>
        <end position="564"/>
    </location>
</feature>
<reference evidence="6 7" key="1">
    <citation type="journal article" date="2020" name="Int. J. Syst. Evol. Microbiol.">
        <title>Reclassification of Streptomyces castelarensis and Streptomyces sporoclivatus as later heterotypic synonyms of Streptomyces antimycoticus.</title>
        <authorList>
            <person name="Komaki H."/>
            <person name="Tamura T."/>
        </authorList>
    </citation>
    <scope>NUCLEOTIDE SEQUENCE [LARGE SCALE GENOMIC DNA]</scope>
    <source>
        <strain evidence="6 7">NBRC 12839</strain>
    </source>
</reference>
<dbReference type="Proteomes" id="UP000299290">
    <property type="component" value="Unassembled WGS sequence"/>
</dbReference>
<evidence type="ECO:0000313" key="6">
    <source>
        <dbReference type="EMBL" id="GDY40818.1"/>
    </source>
</evidence>
<dbReference type="SUPFAM" id="SSF56801">
    <property type="entry name" value="Acetyl-CoA synthetase-like"/>
    <property type="match status" value="1"/>
</dbReference>
<feature type="compositionally biased region" description="Basic and acidic residues" evidence="3">
    <location>
        <begin position="653"/>
        <end position="671"/>
    </location>
</feature>
<sequence length="671" mass="71918">MASPTSADEVSTAAATDAAMAHTYRGIPFEDRLTPHPTLVSWLAHHARTRGGAPFLTTVADDGELTTLSYGEADLLSRRLARWLRAELQMAAGRTVALAPVNDPASIVAVLAVLRAGCPLLLLGPQDPADRRGQQTEAVRAQVVLRPPSVAAEALPEAVVLPDPRTLEGPQDDLGGPEIDPDQDALFFATSGSTAASKLVAQSHYNAAVNAEALGRHHGLRPGDRLLGCLPVHHVNGLHFTVLGVLAAGAHVLLADGFDPLRYPRLLQRFRPRIASVVPSVLEALLETWRSPQLPDDFGYFVSAAAPLTTRTARAVWDRFGARVLQGYGLTETVNFSTTMPADLSEDAYRRLMLDTDIPSIGTALFGNEVAVLTPEGERVAPGQVGEICVRGHNVMSRYEANPAATGEAFAGGWFHTQDLGMEVADPDRAEPFVVITGRRKNIAKVGGETVSLDEMDRVLRAVPRVRDAACVALPHRFLGEEIVAAVVPAPGADGPPDVLPALAAAFRPAVLPRRVVPFDAIPRTRTGKVLRRELAERLAATARDGAADGPLHPAPASPCPAPGVPHEHPLRDDIPRHGPAVYGPPDRAATARGRSDRVRSARLHRLHEPVHGDGEGIRHRCDGRRPVPGPLPHRRAHRRLRGGQAGSRRRRDGADRPPHRTRAAADRAGR</sequence>
<dbReference type="Pfam" id="PF13193">
    <property type="entry name" value="AMP-binding_C"/>
    <property type="match status" value="1"/>
</dbReference>
<evidence type="ECO:0000256" key="3">
    <source>
        <dbReference type="SAM" id="MobiDB-lite"/>
    </source>
</evidence>
<feature type="domain" description="AMP-dependent synthetase/ligase" evidence="4">
    <location>
        <begin position="44"/>
        <end position="399"/>
    </location>
</feature>
<keyword evidence="2" id="KW-0436">Ligase</keyword>
<evidence type="ECO:0000313" key="7">
    <source>
        <dbReference type="Proteomes" id="UP000299290"/>
    </source>
</evidence>
<comment type="similarity">
    <text evidence="1">Belongs to the ATP-dependent AMP-binding enzyme family.</text>
</comment>
<dbReference type="InterPro" id="IPR000873">
    <property type="entry name" value="AMP-dep_synth/lig_dom"/>
</dbReference>
<dbReference type="InterPro" id="IPR025110">
    <property type="entry name" value="AMP-bd_C"/>
</dbReference>
<dbReference type="GO" id="GO:0031956">
    <property type="term" value="F:medium-chain fatty acid-CoA ligase activity"/>
    <property type="evidence" value="ECO:0007669"/>
    <property type="project" value="TreeGrafter"/>
</dbReference>
<feature type="compositionally biased region" description="Basic and acidic residues" evidence="3">
    <location>
        <begin position="607"/>
        <end position="626"/>
    </location>
</feature>
<organism evidence="6 7">
    <name type="scientific">Streptomyces antimycoticus</name>
    <dbReference type="NCBI Taxonomy" id="68175"/>
    <lineage>
        <taxon>Bacteria</taxon>
        <taxon>Bacillati</taxon>
        <taxon>Actinomycetota</taxon>
        <taxon>Actinomycetes</taxon>
        <taxon>Kitasatosporales</taxon>
        <taxon>Streptomycetaceae</taxon>
        <taxon>Streptomyces</taxon>
        <taxon>Streptomyces violaceusniger group</taxon>
    </lineage>
</organism>
<evidence type="ECO:0000256" key="1">
    <source>
        <dbReference type="ARBA" id="ARBA00006432"/>
    </source>
</evidence>
<dbReference type="EMBL" id="BJHV01000001">
    <property type="protein sequence ID" value="GDY40818.1"/>
    <property type="molecule type" value="Genomic_DNA"/>
</dbReference>
<dbReference type="PANTHER" id="PTHR43201:SF5">
    <property type="entry name" value="MEDIUM-CHAIN ACYL-COA LIGASE ACSF2, MITOCHONDRIAL"/>
    <property type="match status" value="1"/>
</dbReference>
<feature type="region of interest" description="Disordered" evidence="3">
    <location>
        <begin position="545"/>
        <end position="671"/>
    </location>
</feature>
<dbReference type="GO" id="GO:0006631">
    <property type="term" value="P:fatty acid metabolic process"/>
    <property type="evidence" value="ECO:0007669"/>
    <property type="project" value="TreeGrafter"/>
</dbReference>
<gene>
    <name evidence="6" type="ORF">SANT12839_017000</name>
</gene>
<evidence type="ECO:0000259" key="4">
    <source>
        <dbReference type="Pfam" id="PF00501"/>
    </source>
</evidence>
<keyword evidence="7" id="KW-1185">Reference proteome</keyword>
<accession>A0A4D4K2I3</accession>
<feature type="compositionally biased region" description="Basic and acidic residues" evidence="3">
    <location>
        <begin position="566"/>
        <end position="577"/>
    </location>
</feature>
<dbReference type="InterPro" id="IPR045851">
    <property type="entry name" value="AMP-bd_C_sf"/>
</dbReference>
<evidence type="ECO:0000259" key="5">
    <source>
        <dbReference type="Pfam" id="PF13193"/>
    </source>
</evidence>